<keyword evidence="4 5" id="KW-0472">Membrane</keyword>
<evidence type="ECO:0000256" key="1">
    <source>
        <dbReference type="ARBA" id="ARBA00004141"/>
    </source>
</evidence>
<reference evidence="7 8" key="1">
    <citation type="submission" date="2020-08" db="EMBL/GenBank/DDBJ databases">
        <title>Genomic Encyclopedia of Type Strains, Phase IV (KMG-IV): sequencing the most valuable type-strain genomes for metagenomic binning, comparative biology and taxonomic classification.</title>
        <authorList>
            <person name="Goeker M."/>
        </authorList>
    </citation>
    <scope>NUCLEOTIDE SEQUENCE [LARGE SCALE GENOMIC DNA]</scope>
    <source>
        <strain evidence="7 8">DSM 26287</strain>
    </source>
</reference>
<feature type="transmembrane region" description="Helical" evidence="5">
    <location>
        <begin position="192"/>
        <end position="210"/>
    </location>
</feature>
<feature type="transmembrane region" description="Helical" evidence="5">
    <location>
        <begin position="24"/>
        <end position="45"/>
    </location>
</feature>
<dbReference type="AlphaFoldDB" id="A0A7X0TUY9"/>
<evidence type="ECO:0000256" key="3">
    <source>
        <dbReference type="ARBA" id="ARBA00022989"/>
    </source>
</evidence>
<dbReference type="Pfam" id="PF12698">
    <property type="entry name" value="ABC2_membrane_3"/>
    <property type="match status" value="1"/>
</dbReference>
<keyword evidence="3 5" id="KW-1133">Transmembrane helix</keyword>
<feature type="transmembrane region" description="Helical" evidence="5">
    <location>
        <begin position="350"/>
        <end position="375"/>
    </location>
</feature>
<dbReference type="EMBL" id="JACHHU010000036">
    <property type="protein sequence ID" value="MBB6544786.1"/>
    <property type="molecule type" value="Genomic_DNA"/>
</dbReference>
<feature type="domain" description="ABC-2 type transporter transmembrane" evidence="6">
    <location>
        <begin position="31"/>
        <end position="408"/>
    </location>
</feature>
<dbReference type="GO" id="GO:0140359">
    <property type="term" value="F:ABC-type transporter activity"/>
    <property type="evidence" value="ECO:0007669"/>
    <property type="project" value="InterPro"/>
</dbReference>
<gene>
    <name evidence="7" type="ORF">HNQ55_003319</name>
</gene>
<evidence type="ECO:0000256" key="5">
    <source>
        <dbReference type="SAM" id="Phobius"/>
    </source>
</evidence>
<evidence type="ECO:0000256" key="2">
    <source>
        <dbReference type="ARBA" id="ARBA00022692"/>
    </source>
</evidence>
<evidence type="ECO:0000259" key="6">
    <source>
        <dbReference type="Pfam" id="PF12698"/>
    </source>
</evidence>
<organism evidence="7 8">
    <name type="scientific">Thalassotalea piscium</name>
    <dbReference type="NCBI Taxonomy" id="1230533"/>
    <lineage>
        <taxon>Bacteria</taxon>
        <taxon>Pseudomonadati</taxon>
        <taxon>Pseudomonadota</taxon>
        <taxon>Gammaproteobacteria</taxon>
        <taxon>Alteromonadales</taxon>
        <taxon>Colwelliaceae</taxon>
        <taxon>Thalassotalea</taxon>
    </lineage>
</organism>
<accession>A0A7X0TUY9</accession>
<proteinExistence type="predicted"/>
<dbReference type="GO" id="GO:0016020">
    <property type="term" value="C:membrane"/>
    <property type="evidence" value="ECO:0007669"/>
    <property type="project" value="UniProtKB-SubCell"/>
</dbReference>
<evidence type="ECO:0000313" key="7">
    <source>
        <dbReference type="EMBL" id="MBB6544786.1"/>
    </source>
</evidence>
<dbReference type="RefSeq" id="WP_184426212.1">
    <property type="nucleotide sequence ID" value="NZ_BAABLB010000034.1"/>
</dbReference>
<dbReference type="Proteomes" id="UP000537141">
    <property type="component" value="Unassembled WGS sequence"/>
</dbReference>
<evidence type="ECO:0000256" key="4">
    <source>
        <dbReference type="ARBA" id="ARBA00023136"/>
    </source>
</evidence>
<comment type="subcellular location">
    <subcellularLocation>
        <location evidence="1">Membrane</location>
        <topology evidence="1">Multi-pass membrane protein</topology>
    </subcellularLocation>
</comment>
<feature type="transmembrane region" description="Helical" evidence="5">
    <location>
        <begin position="308"/>
        <end position="330"/>
    </location>
</feature>
<comment type="caution">
    <text evidence="7">The sequence shown here is derived from an EMBL/GenBank/DDBJ whole genome shotgun (WGS) entry which is preliminary data.</text>
</comment>
<name>A0A7X0TUY9_9GAMM</name>
<feature type="transmembrane region" description="Helical" evidence="5">
    <location>
        <begin position="257"/>
        <end position="281"/>
    </location>
</feature>
<keyword evidence="8" id="KW-1185">Reference proteome</keyword>
<feature type="transmembrane region" description="Helical" evidence="5">
    <location>
        <begin position="395"/>
        <end position="417"/>
    </location>
</feature>
<keyword evidence="2 5" id="KW-0812">Transmembrane</keyword>
<sequence>MKMHEVKAIYTAGMQMWFSDKRSIIMRFFVWPNAIPLLFCGFMILAMSIMSMRTQAVDGDMSKAGGVTFTVLGESGHKVGELLSKMYKGFTYLKARDDKDIRSMFEAKEITFALYIQSNENDELIVKLKYDSQREYPHLHWIEQTKDKMVEIAALLRSERLSQHINEQSVLDYALVPIKIEVEGTGQANRSFLLPALTAIVWAVLLILPMDCAASITSQLMLNDKEHDFISTWKSAGVNSINVVIGRLLTGITVYSLGLIILLGVITFWTKMYLLLMGYIIPKIPKEKLMEPGTFSFTQGFVDLIEGIHFFDVILMVFVLVTLASLMIALRLRLSVYISNLEQVRTKLMLVDIILTYMPMLGFLIGVFSISYVTMLVPFINVISIVSGTLNSELAYQYVLIACITNILLTISLTLRVNKHIDKPHRLIDWH</sequence>
<protein>
    <submittedName>
        <fullName evidence="7">ABC-type Na+ efflux pump permease subunit</fullName>
    </submittedName>
</protein>
<evidence type="ECO:0000313" key="8">
    <source>
        <dbReference type="Proteomes" id="UP000537141"/>
    </source>
</evidence>
<dbReference type="InterPro" id="IPR013525">
    <property type="entry name" value="ABC2_TM"/>
</dbReference>